<dbReference type="GO" id="GO:0032259">
    <property type="term" value="P:methylation"/>
    <property type="evidence" value="ECO:0007669"/>
    <property type="project" value="UniProtKB-KW"/>
</dbReference>
<name>A0ABV9KZ96_9BACT</name>
<evidence type="ECO:0000256" key="5">
    <source>
        <dbReference type="SAM" id="Phobius"/>
    </source>
</evidence>
<dbReference type="PANTHER" id="PTHR12714:SF9">
    <property type="entry name" value="PROTEIN-S-ISOPRENYLCYSTEINE O-METHYLTRANSFERASE"/>
    <property type="match status" value="1"/>
</dbReference>
<feature type="transmembrane region" description="Helical" evidence="5">
    <location>
        <begin position="112"/>
        <end position="138"/>
    </location>
</feature>
<feature type="transmembrane region" description="Helical" evidence="5">
    <location>
        <begin position="194"/>
        <end position="212"/>
    </location>
</feature>
<accession>A0ABV9KZ96</accession>
<keyword evidence="7" id="KW-1185">Reference proteome</keyword>
<dbReference type="EMBL" id="JBHSGN010000100">
    <property type="protein sequence ID" value="MFC4675382.1"/>
    <property type="molecule type" value="Genomic_DNA"/>
</dbReference>
<dbReference type="InterPro" id="IPR007318">
    <property type="entry name" value="Phopholipid_MeTrfase"/>
</dbReference>
<dbReference type="GO" id="GO:0004671">
    <property type="term" value="F:protein C-terminal S-isoprenylcysteine carboxyl O-methyltransferase activity"/>
    <property type="evidence" value="ECO:0007669"/>
    <property type="project" value="UniProtKB-EC"/>
</dbReference>
<dbReference type="RefSeq" id="WP_379998564.1">
    <property type="nucleotide sequence ID" value="NZ_JBHSGN010000100.1"/>
</dbReference>
<dbReference type="EC" id="2.1.1.100" evidence="6"/>
<evidence type="ECO:0000256" key="4">
    <source>
        <dbReference type="ARBA" id="ARBA00023136"/>
    </source>
</evidence>
<dbReference type="Gene3D" id="1.20.120.1630">
    <property type="match status" value="1"/>
</dbReference>
<dbReference type="Proteomes" id="UP001596023">
    <property type="component" value="Unassembled WGS sequence"/>
</dbReference>
<evidence type="ECO:0000256" key="1">
    <source>
        <dbReference type="ARBA" id="ARBA00004127"/>
    </source>
</evidence>
<evidence type="ECO:0000313" key="6">
    <source>
        <dbReference type="EMBL" id="MFC4675382.1"/>
    </source>
</evidence>
<dbReference type="Pfam" id="PF04191">
    <property type="entry name" value="PEMT"/>
    <property type="match status" value="1"/>
</dbReference>
<organism evidence="6 7">
    <name type="scientific">Dysgonomonas termitidis</name>
    <dbReference type="NCBI Taxonomy" id="1516126"/>
    <lineage>
        <taxon>Bacteria</taxon>
        <taxon>Pseudomonadati</taxon>
        <taxon>Bacteroidota</taxon>
        <taxon>Bacteroidia</taxon>
        <taxon>Bacteroidales</taxon>
        <taxon>Dysgonomonadaceae</taxon>
        <taxon>Dysgonomonas</taxon>
    </lineage>
</organism>
<reference evidence="7" key="1">
    <citation type="journal article" date="2019" name="Int. J. Syst. Evol. Microbiol.">
        <title>The Global Catalogue of Microorganisms (GCM) 10K type strain sequencing project: providing services to taxonomists for standard genome sequencing and annotation.</title>
        <authorList>
            <consortium name="The Broad Institute Genomics Platform"/>
            <consortium name="The Broad Institute Genome Sequencing Center for Infectious Disease"/>
            <person name="Wu L."/>
            <person name="Ma J."/>
        </authorList>
    </citation>
    <scope>NUCLEOTIDE SEQUENCE [LARGE SCALE GENOMIC DNA]</scope>
    <source>
        <strain evidence="7">CCUG 66188</strain>
    </source>
</reference>
<keyword evidence="2 5" id="KW-0812">Transmembrane</keyword>
<gene>
    <name evidence="6" type="ORF">ACFO6W_16950</name>
</gene>
<dbReference type="EC" id="2.1.1.334" evidence="6"/>
<keyword evidence="4 5" id="KW-0472">Membrane</keyword>
<comment type="subcellular location">
    <subcellularLocation>
        <location evidence="1">Endomembrane system</location>
        <topology evidence="1">Multi-pass membrane protein</topology>
    </subcellularLocation>
</comment>
<protein>
    <submittedName>
        <fullName evidence="6">Methyltransferase family protein</fullName>
        <ecNumber evidence="6">2.1.1.100</ecNumber>
        <ecNumber evidence="6">2.1.1.334</ecNumber>
    </submittedName>
</protein>
<sequence>MALKEEFERQGNWLFRYRGILPIIILFIGAYLYLQTEIYPETFILEGTLYEAYYEVACLVISLLGLGIRIYTVGYTPENTSGRNTANGQVADTLNTTGVYSVVRHPLYLGNFLMWLGVCLLTGNLWFIIAFCLLYWVYYERIMFAEEQFLGRKFGTVYSEWADKTPAFLPDFGLFIKPSLSFSWKKVLKKEKNGLLALFLIFCAFDLSGEWVEHQKAYNYFLIIACLISIISYCVLKYLKKKTGVLNEAGR</sequence>
<evidence type="ECO:0000256" key="3">
    <source>
        <dbReference type="ARBA" id="ARBA00022989"/>
    </source>
</evidence>
<dbReference type="PANTHER" id="PTHR12714">
    <property type="entry name" value="PROTEIN-S ISOPRENYLCYSTEINE O-METHYLTRANSFERASE"/>
    <property type="match status" value="1"/>
</dbReference>
<comment type="caution">
    <text evidence="6">The sequence shown here is derived from an EMBL/GenBank/DDBJ whole genome shotgun (WGS) entry which is preliminary data.</text>
</comment>
<keyword evidence="6" id="KW-0808">Transferase</keyword>
<feature type="transmembrane region" description="Helical" evidence="5">
    <location>
        <begin position="218"/>
        <end position="236"/>
    </location>
</feature>
<evidence type="ECO:0000256" key="2">
    <source>
        <dbReference type="ARBA" id="ARBA00022692"/>
    </source>
</evidence>
<proteinExistence type="predicted"/>
<keyword evidence="6" id="KW-0489">Methyltransferase</keyword>
<feature type="transmembrane region" description="Helical" evidence="5">
    <location>
        <begin position="20"/>
        <end position="40"/>
    </location>
</feature>
<dbReference type="PROSITE" id="PS50244">
    <property type="entry name" value="S5A_REDUCTASE"/>
    <property type="match status" value="1"/>
</dbReference>
<evidence type="ECO:0000313" key="7">
    <source>
        <dbReference type="Proteomes" id="UP001596023"/>
    </source>
</evidence>
<keyword evidence="3 5" id="KW-1133">Transmembrane helix</keyword>